<accession>A0A6V8KN86</accession>
<evidence type="ECO:0000313" key="2">
    <source>
        <dbReference type="EMBL" id="GFJ83811.1"/>
    </source>
</evidence>
<sequence>MRVAAFVAPLSVVDWTTPDEEYRDDDNQDRRAGEDLMATLTVDFFSSLDGNGSARGWPGYWGKEGPELRDYLVRKYAQDQVLVYGATTFREFRKFVVEYDEPYYDSLTALPKIVFSSTLSEPLGWSNSTVISEDAVTEMARLKRETDVPMRSHGSISLNRALLAAGLVDFLEVMVFPAITGKAGYASLFHDGPEFDLELIESTVLDGRTQKLVYVPHLHTGIPDGVGPQRRAA</sequence>
<dbReference type="Proteomes" id="UP000482800">
    <property type="component" value="Unassembled WGS sequence"/>
</dbReference>
<dbReference type="Pfam" id="PF01872">
    <property type="entry name" value="RibD_C"/>
    <property type="match status" value="1"/>
</dbReference>
<comment type="caution">
    <text evidence="2">The sequence shown here is derived from an EMBL/GenBank/DDBJ whole genome shotgun (WGS) entry which is preliminary data.</text>
</comment>
<reference evidence="2 3" key="1">
    <citation type="submission" date="2020-03" db="EMBL/GenBank/DDBJ databases">
        <title>Whole genome shotgun sequence of Phytohabitans houttuyneae NBRC 108639.</title>
        <authorList>
            <person name="Komaki H."/>
            <person name="Tamura T."/>
        </authorList>
    </citation>
    <scope>NUCLEOTIDE SEQUENCE [LARGE SCALE GENOMIC DNA]</scope>
    <source>
        <strain evidence="2 3">NBRC 108639</strain>
    </source>
</reference>
<evidence type="ECO:0000313" key="3">
    <source>
        <dbReference type="Proteomes" id="UP000482800"/>
    </source>
</evidence>
<protein>
    <submittedName>
        <fullName evidence="2">Deaminase reductase</fullName>
    </submittedName>
</protein>
<dbReference type="AlphaFoldDB" id="A0A6V8KN86"/>
<evidence type="ECO:0000259" key="1">
    <source>
        <dbReference type="Pfam" id="PF01872"/>
    </source>
</evidence>
<dbReference type="GO" id="GO:0009231">
    <property type="term" value="P:riboflavin biosynthetic process"/>
    <property type="evidence" value="ECO:0007669"/>
    <property type="project" value="InterPro"/>
</dbReference>
<proteinExistence type="predicted"/>
<dbReference type="InterPro" id="IPR002734">
    <property type="entry name" value="RibDG_C"/>
</dbReference>
<name>A0A6V8KN86_9ACTN</name>
<dbReference type="SUPFAM" id="SSF53597">
    <property type="entry name" value="Dihydrofolate reductase-like"/>
    <property type="match status" value="1"/>
</dbReference>
<dbReference type="Gene3D" id="3.40.430.10">
    <property type="entry name" value="Dihydrofolate Reductase, subunit A"/>
    <property type="match status" value="1"/>
</dbReference>
<reference evidence="2 3" key="2">
    <citation type="submission" date="2020-03" db="EMBL/GenBank/DDBJ databases">
        <authorList>
            <person name="Ichikawa N."/>
            <person name="Kimura A."/>
            <person name="Kitahashi Y."/>
            <person name="Uohara A."/>
        </authorList>
    </citation>
    <scope>NUCLEOTIDE SEQUENCE [LARGE SCALE GENOMIC DNA]</scope>
    <source>
        <strain evidence="2 3">NBRC 108639</strain>
    </source>
</reference>
<feature type="domain" description="Bacterial bifunctional deaminase-reductase C-terminal" evidence="1">
    <location>
        <begin position="39"/>
        <end position="207"/>
    </location>
</feature>
<dbReference type="InterPro" id="IPR024072">
    <property type="entry name" value="DHFR-like_dom_sf"/>
</dbReference>
<organism evidence="2 3">
    <name type="scientific">Phytohabitans houttuyneae</name>
    <dbReference type="NCBI Taxonomy" id="1076126"/>
    <lineage>
        <taxon>Bacteria</taxon>
        <taxon>Bacillati</taxon>
        <taxon>Actinomycetota</taxon>
        <taxon>Actinomycetes</taxon>
        <taxon>Micromonosporales</taxon>
        <taxon>Micromonosporaceae</taxon>
    </lineage>
</organism>
<dbReference type="GO" id="GO:0008703">
    <property type="term" value="F:5-amino-6-(5-phosphoribosylamino)uracil reductase activity"/>
    <property type="evidence" value="ECO:0007669"/>
    <property type="project" value="InterPro"/>
</dbReference>
<keyword evidence="3" id="KW-1185">Reference proteome</keyword>
<dbReference type="EMBL" id="BLPF01000003">
    <property type="protein sequence ID" value="GFJ83811.1"/>
    <property type="molecule type" value="Genomic_DNA"/>
</dbReference>
<dbReference type="RefSeq" id="WP_246274189.1">
    <property type="nucleotide sequence ID" value="NZ_BAABGO010000033.1"/>
</dbReference>
<gene>
    <name evidence="2" type="ORF">Phou_079910</name>
</gene>